<protein>
    <submittedName>
        <fullName evidence="2">Uncharacterized protein</fullName>
    </submittedName>
</protein>
<feature type="transmembrane region" description="Helical" evidence="1">
    <location>
        <begin position="50"/>
        <end position="70"/>
    </location>
</feature>
<name>C9ZZ15_TRYB9</name>
<proteinExistence type="predicted"/>
<evidence type="ECO:0000313" key="2">
    <source>
        <dbReference type="EMBL" id="CBH14664.1"/>
    </source>
</evidence>
<dbReference type="RefSeq" id="XP_011776930.1">
    <property type="nucleotide sequence ID" value="XM_011778628.1"/>
</dbReference>
<organism evidence="2 3">
    <name type="scientific">Trypanosoma brucei gambiense (strain MHOM/CI/86/DAL972)</name>
    <dbReference type="NCBI Taxonomy" id="679716"/>
    <lineage>
        <taxon>Eukaryota</taxon>
        <taxon>Discoba</taxon>
        <taxon>Euglenozoa</taxon>
        <taxon>Kinetoplastea</taxon>
        <taxon>Metakinetoplastina</taxon>
        <taxon>Trypanosomatida</taxon>
        <taxon>Trypanosomatidae</taxon>
        <taxon>Trypanosoma</taxon>
    </lineage>
</organism>
<dbReference type="EMBL" id="FN554972">
    <property type="protein sequence ID" value="CBH14664.1"/>
    <property type="molecule type" value="Genomic_DNA"/>
</dbReference>
<keyword evidence="1" id="KW-0472">Membrane</keyword>
<evidence type="ECO:0000313" key="3">
    <source>
        <dbReference type="Proteomes" id="UP000002316"/>
    </source>
</evidence>
<keyword evidence="1" id="KW-1133">Transmembrane helix</keyword>
<sequence length="103" mass="12258">MKVFVYLYIFIYIYILSKKKTMDEFLYCSPCLHMGLGWMVVYLREFDMRGIFLSLVMRTCAIFFLLLLLLLFPLLFFSFVPSISSSFFSFLVLLLQPFHNSAF</sequence>
<gene>
    <name evidence="2" type="ORF">TbgDal_IX7400</name>
</gene>
<feature type="transmembrane region" description="Helical" evidence="1">
    <location>
        <begin position="76"/>
        <end position="95"/>
    </location>
</feature>
<accession>C9ZZ15</accession>
<dbReference type="KEGG" id="tbg:TbgDal_IX7400"/>
<dbReference type="GeneID" id="23860787"/>
<dbReference type="Proteomes" id="UP000002316">
    <property type="component" value="Chromosome 9"/>
</dbReference>
<dbReference type="AlphaFoldDB" id="C9ZZ15"/>
<dbReference type="VEuPathDB" id="TriTrypDB:Tbg972.9.7400"/>
<evidence type="ECO:0000256" key="1">
    <source>
        <dbReference type="SAM" id="Phobius"/>
    </source>
</evidence>
<keyword evidence="1" id="KW-0812">Transmembrane</keyword>
<reference evidence="3" key="1">
    <citation type="journal article" date="2010" name="PLoS Negl. Trop. Dis.">
        <title>The genome sequence of Trypanosoma brucei gambiense, causative agent of chronic human african trypanosomiasis.</title>
        <authorList>
            <person name="Jackson A.P."/>
            <person name="Sanders M."/>
            <person name="Berry A."/>
            <person name="McQuillan J."/>
            <person name="Aslett M.A."/>
            <person name="Quail M.A."/>
            <person name="Chukualim B."/>
            <person name="Capewell P."/>
            <person name="MacLeod A."/>
            <person name="Melville S.E."/>
            <person name="Gibson W."/>
            <person name="Barry J.D."/>
            <person name="Berriman M."/>
            <person name="Hertz-Fowler C."/>
        </authorList>
    </citation>
    <scope>NUCLEOTIDE SEQUENCE [LARGE SCALE GENOMIC DNA]</scope>
    <source>
        <strain evidence="3">MHOM/CI/86/DAL972</strain>
    </source>
</reference>